<sequence>LKKKKTTYEHGHLKIYLPKKLLECLPKCTSLPKERHRWNTNEEIAAYLITFEKHEEWLTTSPKNKNGSMILYNRKKVKYRKDGYCWKKRKDGKTTREDHMKLKVQGVEVSGLTRCLYGCYVHSSIIPTFHRRCYWLLQNPDIVLVHYLNVPAIEDCGKPCGPILCSINTDKKEWAKWTKEELIGQLKPMFHGIKWTCSNGNSSSGFSVEQLVQQILDSHQTKPPPRTHNCLCTGTLGSSVHHKCNSAKHRIISPKVDPRSGAYSSSHSEVQNNDVSEGKTEHSSHGGGKSSGGGDPVYSMSPTGGPNTHLMGTDATSQGLVLSVTADRHKFAFPSGGVGEPGTTATGDSLSMLSAAGVSEELVLSSSLDSGSIKIPETNMNFDPDCFLNNPKQGQTYGGSALKTEGNSSSTSSSSGGSTNTNGSLQRSPSMSDNGYTFSSALVKNIKTEDTSFEQQLAKESGYQVGTVVNSCEMIYSSWCNTQLCTVDGRITLNNRGYPTLSWQVWYKFIISICSGLQGGVKVLITGPWQEASSNYSCLFDQISVPASLIQPGVLRCYCPAHDTGLVTLQVAVSNQIISNSVVFEYKARALPSLPSSQHDWLSLDDNQFRMSILERLEQMERRMAEMELGGQGGQGEEEEEESRVVVVCEKMMSRACWAKSKHLIHSKTFRGMTLLHLAAGQGYATLIQTLIKWRTKHADSIDLELEVDPLNVDHFSSYVLCVCLPVLIHLFPAAVVLYKWDRRALAIPDSLGRLPLSIARSRGHTKLAECLEQLQREEQQPPAPLPPTSRVSFSPAPDAPTTGSWMVNWANDGVVTPSGKKGGAPDGPPETVSLAAVWGGRGWGSVEAAVWGRRSWSTGCVSGNNNASVYFVCLKKQVNMMTLAEHIIEATPERIKRENFTAADSVPLDTSGVSNTMNWLANYLGDVEHPGGSPIREGPLERSTLPSPADWSEFINASNSKVERDLAQLTLSDPEQRELYEAARLVQTAFRKYKGRPLREQQEVAAAVIQRCYKKYKQLTWIALKYALYKKMTQAAILIQSKFRSYHEQKKFQQSRRAAVLIQQYYRSYKEFGRLKPHHRGAAAALVGSLLTKRQDQAARKIMRFLRRCRHR</sequence>
<evidence type="ECO:0000256" key="6">
    <source>
        <dbReference type="ARBA" id="ARBA00023015"/>
    </source>
</evidence>
<keyword evidence="17" id="KW-1185">Reference proteome</keyword>
<dbReference type="SMART" id="SM00015">
    <property type="entry name" value="IQ"/>
    <property type="match status" value="2"/>
</dbReference>
<name>A0A673CLP4_9TELE</name>
<feature type="compositionally biased region" description="Polar residues" evidence="14">
    <location>
        <begin position="262"/>
        <end position="275"/>
    </location>
</feature>
<dbReference type="Proteomes" id="UP000472271">
    <property type="component" value="Chromosome 7"/>
</dbReference>
<dbReference type="InterPro" id="IPR036770">
    <property type="entry name" value="Ankyrin_rpt-contain_sf"/>
</dbReference>
<proteinExistence type="inferred from homology"/>
<evidence type="ECO:0000256" key="14">
    <source>
        <dbReference type="SAM" id="MobiDB-lite"/>
    </source>
</evidence>
<evidence type="ECO:0000256" key="7">
    <source>
        <dbReference type="ARBA" id="ARBA00023043"/>
    </source>
</evidence>
<evidence type="ECO:0000256" key="13">
    <source>
        <dbReference type="ARBA" id="ARBA00071877"/>
    </source>
</evidence>
<evidence type="ECO:0000259" key="15">
    <source>
        <dbReference type="PROSITE" id="PS51437"/>
    </source>
</evidence>
<dbReference type="SUPFAM" id="SSF48403">
    <property type="entry name" value="Ankyrin repeat"/>
    <property type="match status" value="1"/>
</dbReference>
<dbReference type="InterPro" id="IPR002909">
    <property type="entry name" value="IPT_dom"/>
</dbReference>
<organism evidence="16 17">
    <name type="scientific">Sphaeramia orbicularis</name>
    <name type="common">orbiculate cardinalfish</name>
    <dbReference type="NCBI Taxonomy" id="375764"/>
    <lineage>
        <taxon>Eukaryota</taxon>
        <taxon>Metazoa</taxon>
        <taxon>Chordata</taxon>
        <taxon>Craniata</taxon>
        <taxon>Vertebrata</taxon>
        <taxon>Euteleostomi</taxon>
        <taxon>Actinopterygii</taxon>
        <taxon>Neopterygii</taxon>
        <taxon>Teleostei</taxon>
        <taxon>Neoteleostei</taxon>
        <taxon>Acanthomorphata</taxon>
        <taxon>Gobiaria</taxon>
        <taxon>Kurtiformes</taxon>
        <taxon>Apogonoidei</taxon>
        <taxon>Apogonidae</taxon>
        <taxon>Apogoninae</taxon>
        <taxon>Sphaeramia</taxon>
    </lineage>
</organism>
<evidence type="ECO:0000313" key="16">
    <source>
        <dbReference type="Ensembl" id="ENSSORP00005053557.1"/>
    </source>
</evidence>
<dbReference type="GO" id="GO:0005737">
    <property type="term" value="C:cytoplasm"/>
    <property type="evidence" value="ECO:0007669"/>
    <property type="project" value="UniProtKB-SubCell"/>
</dbReference>
<dbReference type="FunFam" id="1.20.5.190:FF:000038">
    <property type="entry name" value="calmodulin-binding transcription activator 1 isoform X2"/>
    <property type="match status" value="1"/>
</dbReference>
<dbReference type="SUPFAM" id="SSF81296">
    <property type="entry name" value="E set domains"/>
    <property type="match status" value="1"/>
</dbReference>
<dbReference type="PANTHER" id="PTHR23335">
    <property type="entry name" value="CALMODULIN-BINDING TRANSCRIPTION ACTIVATOR CAMTA"/>
    <property type="match status" value="1"/>
</dbReference>
<comment type="subunit">
    <text evidence="11">May interact with calmodulin.</text>
</comment>
<evidence type="ECO:0000256" key="5">
    <source>
        <dbReference type="ARBA" id="ARBA00022737"/>
    </source>
</evidence>
<feature type="domain" description="CG-1" evidence="15">
    <location>
        <begin position="27"/>
        <end position="156"/>
    </location>
</feature>
<feature type="compositionally biased region" description="Low complexity" evidence="14">
    <location>
        <begin position="406"/>
        <end position="424"/>
    </location>
</feature>
<dbReference type="AlphaFoldDB" id="A0A673CLP4"/>
<keyword evidence="10" id="KW-0539">Nucleus</keyword>
<evidence type="ECO:0000256" key="10">
    <source>
        <dbReference type="ARBA" id="ARBA00023242"/>
    </source>
</evidence>
<dbReference type="FunFam" id="1.25.40.20:FF:000165">
    <property type="entry name" value="calmodulin-binding transcription activator 1 isoform X2"/>
    <property type="match status" value="1"/>
</dbReference>
<keyword evidence="6" id="KW-0805">Transcription regulation</keyword>
<dbReference type="Pfam" id="PF00612">
    <property type="entry name" value="IQ"/>
    <property type="match status" value="1"/>
</dbReference>
<comment type="subcellular location">
    <subcellularLocation>
        <location evidence="2">Cytoplasm</location>
    </subcellularLocation>
    <subcellularLocation>
        <location evidence="1">Nucleus</location>
    </subcellularLocation>
</comment>
<comment type="similarity">
    <text evidence="3">Belongs to the CAMTA family.</text>
</comment>
<evidence type="ECO:0000313" key="17">
    <source>
        <dbReference type="Proteomes" id="UP000472271"/>
    </source>
</evidence>
<reference evidence="16" key="3">
    <citation type="submission" date="2025-09" db="UniProtKB">
        <authorList>
            <consortium name="Ensembl"/>
        </authorList>
    </citation>
    <scope>IDENTIFICATION</scope>
</reference>
<reference evidence="16" key="2">
    <citation type="submission" date="2025-08" db="UniProtKB">
        <authorList>
            <consortium name="Ensembl"/>
        </authorList>
    </citation>
    <scope>IDENTIFICATION</scope>
</reference>
<dbReference type="InterPro" id="IPR005559">
    <property type="entry name" value="CG-1_dom"/>
</dbReference>
<feature type="compositionally biased region" description="Gly residues" evidence="14">
    <location>
        <begin position="285"/>
        <end position="295"/>
    </location>
</feature>
<evidence type="ECO:0000256" key="12">
    <source>
        <dbReference type="ARBA" id="ARBA00055757"/>
    </source>
</evidence>
<evidence type="ECO:0000256" key="8">
    <source>
        <dbReference type="ARBA" id="ARBA00023159"/>
    </source>
</evidence>
<dbReference type="CDD" id="cd23767">
    <property type="entry name" value="IQCD"/>
    <property type="match status" value="1"/>
</dbReference>
<dbReference type="Pfam" id="PF01833">
    <property type="entry name" value="TIG"/>
    <property type="match status" value="1"/>
</dbReference>
<gene>
    <name evidence="16" type="primary">camta1a</name>
</gene>
<evidence type="ECO:0000256" key="2">
    <source>
        <dbReference type="ARBA" id="ARBA00004496"/>
    </source>
</evidence>
<feature type="region of interest" description="Disordered" evidence="14">
    <location>
        <begin position="776"/>
        <end position="798"/>
    </location>
</feature>
<evidence type="ECO:0000256" key="11">
    <source>
        <dbReference type="ARBA" id="ARBA00029480"/>
    </source>
</evidence>
<dbReference type="PROSITE" id="PS51437">
    <property type="entry name" value="CG_1"/>
    <property type="match status" value="1"/>
</dbReference>
<evidence type="ECO:0000256" key="4">
    <source>
        <dbReference type="ARBA" id="ARBA00022490"/>
    </source>
</evidence>
<dbReference type="PANTHER" id="PTHR23335:SF11">
    <property type="entry name" value="CALMODULIN-BINDING TRANSCRIPTION ACTIVATOR 1"/>
    <property type="match status" value="1"/>
</dbReference>
<evidence type="ECO:0000256" key="3">
    <source>
        <dbReference type="ARBA" id="ARBA00008267"/>
    </source>
</evidence>
<evidence type="ECO:0000256" key="9">
    <source>
        <dbReference type="ARBA" id="ARBA00023163"/>
    </source>
</evidence>
<reference evidence="16" key="1">
    <citation type="submission" date="2019-06" db="EMBL/GenBank/DDBJ databases">
        <authorList>
            <consortium name="Wellcome Sanger Institute Data Sharing"/>
        </authorList>
    </citation>
    <scope>NUCLEOTIDE SEQUENCE [LARGE SCALE GENOMIC DNA]</scope>
</reference>
<dbReference type="PROSITE" id="PS50096">
    <property type="entry name" value="IQ"/>
    <property type="match status" value="1"/>
</dbReference>
<keyword evidence="4" id="KW-0963">Cytoplasm</keyword>
<dbReference type="Pfam" id="PF03859">
    <property type="entry name" value="CG-1"/>
    <property type="match status" value="1"/>
</dbReference>
<evidence type="ECO:0000256" key="1">
    <source>
        <dbReference type="ARBA" id="ARBA00004123"/>
    </source>
</evidence>
<dbReference type="InterPro" id="IPR000048">
    <property type="entry name" value="IQ_motif_EF-hand-BS"/>
</dbReference>
<feature type="region of interest" description="Disordered" evidence="14">
    <location>
        <begin position="250"/>
        <end position="309"/>
    </location>
</feature>
<dbReference type="SMART" id="SM01076">
    <property type="entry name" value="CG-1"/>
    <property type="match status" value="1"/>
</dbReference>
<accession>A0A673CLP4</accession>
<dbReference type="GO" id="GO:0003712">
    <property type="term" value="F:transcription coregulator activity"/>
    <property type="evidence" value="ECO:0007669"/>
    <property type="project" value="TreeGrafter"/>
</dbReference>
<keyword evidence="9" id="KW-0804">Transcription</keyword>
<dbReference type="Gene3D" id="2.60.40.10">
    <property type="entry name" value="Immunoglobulins"/>
    <property type="match status" value="1"/>
</dbReference>
<keyword evidence="8" id="KW-0010">Activator</keyword>
<dbReference type="Gene3D" id="1.20.5.190">
    <property type="match status" value="1"/>
</dbReference>
<dbReference type="GO" id="GO:0006357">
    <property type="term" value="P:regulation of transcription by RNA polymerase II"/>
    <property type="evidence" value="ECO:0007669"/>
    <property type="project" value="TreeGrafter"/>
</dbReference>
<keyword evidence="7" id="KW-0040">ANK repeat</keyword>
<keyword evidence="5" id="KW-0677">Repeat</keyword>
<dbReference type="GO" id="GO:0003690">
    <property type="term" value="F:double-stranded DNA binding"/>
    <property type="evidence" value="ECO:0007669"/>
    <property type="project" value="TreeGrafter"/>
</dbReference>
<comment type="function">
    <text evidence="12">Transcriptional activator.</text>
</comment>
<dbReference type="Gene3D" id="1.25.40.20">
    <property type="entry name" value="Ankyrin repeat-containing domain"/>
    <property type="match status" value="1"/>
</dbReference>
<dbReference type="InterPro" id="IPR014756">
    <property type="entry name" value="Ig_E-set"/>
</dbReference>
<dbReference type="GO" id="GO:0005634">
    <property type="term" value="C:nucleus"/>
    <property type="evidence" value="ECO:0007669"/>
    <property type="project" value="UniProtKB-SubCell"/>
</dbReference>
<dbReference type="InParanoid" id="A0A673CLP4"/>
<dbReference type="Ensembl" id="ENSSORT00005054813.1">
    <property type="protein sequence ID" value="ENSSORP00005053557.1"/>
    <property type="gene ID" value="ENSSORG00005024079.1"/>
</dbReference>
<dbReference type="GO" id="GO:0007399">
    <property type="term" value="P:nervous system development"/>
    <property type="evidence" value="ECO:0007669"/>
    <property type="project" value="UniProtKB-ARBA"/>
</dbReference>
<dbReference type="InterPro" id="IPR013783">
    <property type="entry name" value="Ig-like_fold"/>
</dbReference>
<protein>
    <recommendedName>
        <fullName evidence="13">Calmodulin-binding transcription activator 1</fullName>
    </recommendedName>
</protein>
<dbReference type="FunFam" id="2.60.40.10:FF:000089">
    <property type="entry name" value="calmodulin-binding transcription activator 2 isoform X1"/>
    <property type="match status" value="1"/>
</dbReference>
<feature type="region of interest" description="Disordered" evidence="14">
    <location>
        <begin position="384"/>
        <end position="433"/>
    </location>
</feature>